<dbReference type="SUPFAM" id="SSF52833">
    <property type="entry name" value="Thioredoxin-like"/>
    <property type="match status" value="1"/>
</dbReference>
<accession>A0A1G2R3C1</accession>
<dbReference type="PANTHER" id="PTHR34573:SF1">
    <property type="entry name" value="VITAMIN K EPOXIDE REDUCTASE DOMAIN-CONTAINING PROTEIN"/>
    <property type="match status" value="1"/>
</dbReference>
<dbReference type="Proteomes" id="UP000179258">
    <property type="component" value="Unassembled WGS sequence"/>
</dbReference>
<comment type="caution">
    <text evidence="1">The sequence shown here is derived from an EMBL/GenBank/DDBJ whole genome shotgun (WGS) entry which is preliminary data.</text>
</comment>
<proteinExistence type="predicted"/>
<dbReference type="EMBL" id="MHTX01000041">
    <property type="protein sequence ID" value="OHA67384.1"/>
    <property type="molecule type" value="Genomic_DNA"/>
</dbReference>
<gene>
    <name evidence="1" type="ORF">A3D59_01305</name>
</gene>
<evidence type="ECO:0000313" key="1">
    <source>
        <dbReference type="EMBL" id="OHA67384.1"/>
    </source>
</evidence>
<reference evidence="1 2" key="1">
    <citation type="journal article" date="2016" name="Nat. Commun.">
        <title>Thousands of microbial genomes shed light on interconnected biogeochemical processes in an aquifer system.</title>
        <authorList>
            <person name="Anantharaman K."/>
            <person name="Brown C.T."/>
            <person name="Hug L.A."/>
            <person name="Sharon I."/>
            <person name="Castelle C.J."/>
            <person name="Probst A.J."/>
            <person name="Thomas B.C."/>
            <person name="Singh A."/>
            <person name="Wilkins M.J."/>
            <person name="Karaoz U."/>
            <person name="Brodie E.L."/>
            <person name="Williams K.H."/>
            <person name="Hubbard S.S."/>
            <person name="Banfield J.F."/>
        </authorList>
    </citation>
    <scope>NUCLEOTIDE SEQUENCE [LARGE SCALE GENOMIC DNA]</scope>
</reference>
<evidence type="ECO:0008006" key="3">
    <source>
        <dbReference type="Google" id="ProtNLM"/>
    </source>
</evidence>
<sequence>MEKPKLILTLSILILLLIGAFLIGGFANSLKSNQFSENTSALDDFAKCLTDKGAVMYGAYWCPHCQNEKRAFGDSFKLVNYVECTEETQKCLDEKIEGYPTWTFPDGPPATTSSGDVGRGRRFVGEQGIEKLAEESGCEVPK</sequence>
<name>A0A1G2R3C1_9BACT</name>
<dbReference type="AlphaFoldDB" id="A0A1G2R3C1"/>
<dbReference type="PANTHER" id="PTHR34573">
    <property type="entry name" value="VKC DOMAIN-CONTAINING PROTEIN"/>
    <property type="match status" value="1"/>
</dbReference>
<dbReference type="Gene3D" id="3.40.30.10">
    <property type="entry name" value="Glutaredoxin"/>
    <property type="match status" value="1"/>
</dbReference>
<evidence type="ECO:0000313" key="2">
    <source>
        <dbReference type="Proteomes" id="UP000179258"/>
    </source>
</evidence>
<organism evidence="1 2">
    <name type="scientific">Candidatus Wildermuthbacteria bacterium RIFCSPHIGHO2_02_FULL_47_17</name>
    <dbReference type="NCBI Taxonomy" id="1802452"/>
    <lineage>
        <taxon>Bacteria</taxon>
        <taxon>Candidatus Wildermuthiibacteriota</taxon>
    </lineage>
</organism>
<protein>
    <recommendedName>
        <fullName evidence="3">Thioredoxin domain-containing protein</fullName>
    </recommendedName>
</protein>
<dbReference type="InterPro" id="IPR036249">
    <property type="entry name" value="Thioredoxin-like_sf"/>
</dbReference>